<evidence type="ECO:0000313" key="2">
    <source>
        <dbReference type="EMBL" id="MDQ1022479.1"/>
    </source>
</evidence>
<protein>
    <submittedName>
        <fullName evidence="2">Uncharacterized protein</fullName>
    </submittedName>
</protein>
<organism evidence="2 3">
    <name type="scientific">Streptomyces umbrinus</name>
    <dbReference type="NCBI Taxonomy" id="67370"/>
    <lineage>
        <taxon>Bacteria</taxon>
        <taxon>Bacillati</taxon>
        <taxon>Actinomycetota</taxon>
        <taxon>Actinomycetes</taxon>
        <taxon>Kitasatosporales</taxon>
        <taxon>Streptomycetaceae</taxon>
        <taxon>Streptomyces</taxon>
        <taxon>Streptomyces phaeochromogenes group</taxon>
    </lineage>
</organism>
<keyword evidence="1" id="KW-0472">Membrane</keyword>
<proteinExistence type="predicted"/>
<accession>A0ABU0SJ37</accession>
<keyword evidence="3" id="KW-1185">Reference proteome</keyword>
<comment type="caution">
    <text evidence="2">The sequence shown here is derived from an EMBL/GenBank/DDBJ whole genome shotgun (WGS) entry which is preliminary data.</text>
</comment>
<evidence type="ECO:0000256" key="1">
    <source>
        <dbReference type="SAM" id="Phobius"/>
    </source>
</evidence>
<dbReference type="EMBL" id="JAUSZI010000001">
    <property type="protein sequence ID" value="MDQ1022479.1"/>
    <property type="molecule type" value="Genomic_DNA"/>
</dbReference>
<keyword evidence="1" id="KW-0812">Transmembrane</keyword>
<sequence length="95" mass="9962">MIDERRLVTDAHGRPTDLTSTPVTGCRCGGRADEAGPQARHWARAAVAIVAILTTGLLLSVLLLVVRDIAVAVAGSGVTGWLLKVLFASSAQQDR</sequence>
<reference evidence="2 3" key="1">
    <citation type="submission" date="2023-07" db="EMBL/GenBank/DDBJ databases">
        <title>Comparative genomics of wheat-associated soil bacteria to identify genetic determinants of phenazine resistance.</title>
        <authorList>
            <person name="Mouncey N."/>
        </authorList>
    </citation>
    <scope>NUCLEOTIDE SEQUENCE [LARGE SCALE GENOMIC DNA]</scope>
    <source>
        <strain evidence="2 3">V2I4</strain>
    </source>
</reference>
<keyword evidence="1" id="KW-1133">Transmembrane helix</keyword>
<evidence type="ECO:0000313" key="3">
    <source>
        <dbReference type="Proteomes" id="UP001230328"/>
    </source>
</evidence>
<dbReference type="RefSeq" id="WP_307517344.1">
    <property type="nucleotide sequence ID" value="NZ_JAUSZI010000001.1"/>
</dbReference>
<gene>
    <name evidence="2" type="ORF">QF035_000061</name>
</gene>
<feature type="transmembrane region" description="Helical" evidence="1">
    <location>
        <begin position="69"/>
        <end position="87"/>
    </location>
</feature>
<dbReference type="Proteomes" id="UP001230328">
    <property type="component" value="Unassembled WGS sequence"/>
</dbReference>
<feature type="transmembrane region" description="Helical" evidence="1">
    <location>
        <begin position="45"/>
        <end position="63"/>
    </location>
</feature>
<name>A0ABU0SJ37_9ACTN</name>